<feature type="compositionally biased region" description="Polar residues" evidence="1">
    <location>
        <begin position="41"/>
        <end position="52"/>
    </location>
</feature>
<gene>
    <name evidence="2" type="ORF">ENX03_03520</name>
</gene>
<dbReference type="EMBL" id="DTMM01000072">
    <property type="protein sequence ID" value="HFT93010.1"/>
    <property type="molecule type" value="Genomic_DNA"/>
</dbReference>
<feature type="region of interest" description="Disordered" evidence="1">
    <location>
        <begin position="41"/>
        <end position="91"/>
    </location>
</feature>
<reference evidence="2" key="1">
    <citation type="journal article" date="2020" name="mSystems">
        <title>Genome- and Community-Level Interaction Insights into Carbon Utilization and Element Cycling Functions of Hydrothermarchaeota in Hydrothermal Sediment.</title>
        <authorList>
            <person name="Zhou Z."/>
            <person name="Liu Y."/>
            <person name="Xu W."/>
            <person name="Pan J."/>
            <person name="Luo Z.H."/>
            <person name="Li M."/>
        </authorList>
    </citation>
    <scope>NUCLEOTIDE SEQUENCE [LARGE SCALE GENOMIC DNA]</scope>
    <source>
        <strain evidence="2">SpSt-902</strain>
    </source>
</reference>
<protein>
    <recommendedName>
        <fullName evidence="3">Lipoprotein</fullName>
    </recommendedName>
</protein>
<dbReference type="PROSITE" id="PS51257">
    <property type="entry name" value="PROKAR_LIPOPROTEIN"/>
    <property type="match status" value="1"/>
</dbReference>
<proteinExistence type="predicted"/>
<organism evidence="2">
    <name type="scientific">Leptospirillum ferriphilum</name>
    <dbReference type="NCBI Taxonomy" id="178606"/>
    <lineage>
        <taxon>Bacteria</taxon>
        <taxon>Pseudomonadati</taxon>
        <taxon>Nitrospirota</taxon>
        <taxon>Nitrospiria</taxon>
        <taxon>Nitrospirales</taxon>
        <taxon>Nitrospiraceae</taxon>
        <taxon>Leptospirillum</taxon>
    </lineage>
</organism>
<evidence type="ECO:0008006" key="3">
    <source>
        <dbReference type="Google" id="ProtNLM"/>
    </source>
</evidence>
<dbReference type="AlphaFoldDB" id="A0A7C3QRH2"/>
<evidence type="ECO:0000256" key="1">
    <source>
        <dbReference type="SAM" id="MobiDB-lite"/>
    </source>
</evidence>
<comment type="caution">
    <text evidence="2">The sequence shown here is derived from an EMBL/GenBank/DDBJ whole genome shotgun (WGS) entry which is preliminary data.</text>
</comment>
<name>A0A7C3QRH2_9BACT</name>
<sequence>MRTDSFSAGNNWTGLSRLPAVLCLVFLGACAFNFNGNEISPTSEAHQSSGKGQLSAPDTPLPIASEDSPATGQAESPLGLQPMGGDQSPASQLMSEGTLGYLLDHLFGGSNPHISAPYLPQPGYSTTTAGGVPGGLWPGNWWIQGQGGGYNLTHLP</sequence>
<accession>A0A7C3QRH2</accession>
<evidence type="ECO:0000313" key="2">
    <source>
        <dbReference type="EMBL" id="HFT93010.1"/>
    </source>
</evidence>